<dbReference type="EMBL" id="CP000088">
    <property type="protein sequence ID" value="AAZ54575.1"/>
    <property type="molecule type" value="Genomic_DNA"/>
</dbReference>
<dbReference type="AlphaFoldDB" id="Q47SJ2"/>
<dbReference type="InterPro" id="IPR050177">
    <property type="entry name" value="Lipid_A_modif_metabolic_enz"/>
</dbReference>
<dbReference type="PANTHER" id="PTHR43245">
    <property type="entry name" value="BIFUNCTIONAL POLYMYXIN RESISTANCE PROTEIN ARNA"/>
    <property type="match status" value="1"/>
</dbReference>
<dbReference type="KEGG" id="tfu:Tfu_0537"/>
<protein>
    <recommendedName>
        <fullName evidence="2">NAD-dependent epimerase/dehydratase domain-containing protein</fullName>
    </recommendedName>
</protein>
<reference evidence="3" key="1">
    <citation type="submission" date="2005-07" db="EMBL/GenBank/DDBJ databases">
        <title>Complete sequence of Thermobifida fusca YX.</title>
        <authorList>
            <consortium name="US DOE Joint Genome Institute"/>
            <person name="Copeland A."/>
            <person name="Lucas S."/>
            <person name="Lapidus A."/>
            <person name="Barry K."/>
            <person name="Detter J.C."/>
            <person name="Glavina T."/>
            <person name="Hammon N."/>
            <person name="Israni S."/>
            <person name="Pitluck S."/>
            <person name="Di Bartolo G."/>
            <person name="Chain P."/>
            <person name="Schmutz J."/>
            <person name="Larimer F."/>
            <person name="Land M."/>
            <person name="Lykidis A."/>
            <person name="Richardson P."/>
        </authorList>
    </citation>
    <scope>NUCLEOTIDE SEQUENCE</scope>
    <source>
        <strain evidence="3">YX</strain>
    </source>
</reference>
<sequence>MNTQSGQVRPQHSQMSEGLVVAVTGAASGVGRLLVERLLTGEGSRKISRIIGIDSRRGDIPGVSWHVADVCDPRLATLLAGVDVLVHTADDRSLETPRRQRRTHNIRSAQTVLTAAAAQRVPRVILITSTMVYGADPNNEVPLDETLPFRSEVDTGLVGDFVEIEELAALARRAHPGLSVTVLRPAPLVGPGMDTLLSRHFSAPRLLTVKGCTPKWQFCHIEDLASALDFVVRAETEGKGGALAVGCDGYLDHAEVEEIAQLRSFELPANLAFGTTQRLHRLGITPAPASELKFLVYPCVVDCATLRNAGWRPAYDNVAALRALLESRSGTPALVGRNLGRKEVTITAAGAAGAVAAIGTAVAAHHLRKRRKN</sequence>
<name>Q47SJ2_THEFY</name>
<dbReference type="STRING" id="269800.Tfu_0537"/>
<keyword evidence="1" id="KW-1133">Transmembrane helix</keyword>
<dbReference type="PANTHER" id="PTHR43245:SF52">
    <property type="entry name" value="NAD-DEPENDENT EPIMERASE_DEHYDRATASE"/>
    <property type="match status" value="1"/>
</dbReference>
<dbReference type="SUPFAM" id="SSF51735">
    <property type="entry name" value="NAD(P)-binding Rossmann-fold domains"/>
    <property type="match status" value="1"/>
</dbReference>
<evidence type="ECO:0000256" key="1">
    <source>
        <dbReference type="SAM" id="Phobius"/>
    </source>
</evidence>
<dbReference type="Pfam" id="PF01370">
    <property type="entry name" value="Epimerase"/>
    <property type="match status" value="1"/>
</dbReference>
<keyword evidence="1" id="KW-0812">Transmembrane</keyword>
<gene>
    <name evidence="3" type="ordered locus">Tfu_0537</name>
</gene>
<organism evidence="3">
    <name type="scientific">Thermobifida fusca (strain YX)</name>
    <dbReference type="NCBI Taxonomy" id="269800"/>
    <lineage>
        <taxon>Bacteria</taxon>
        <taxon>Bacillati</taxon>
        <taxon>Actinomycetota</taxon>
        <taxon>Actinomycetes</taxon>
        <taxon>Streptosporangiales</taxon>
        <taxon>Nocardiopsidaceae</taxon>
        <taxon>Thermobifida</taxon>
    </lineage>
</organism>
<dbReference type="HOGENOM" id="CLU_007383_0_1_11"/>
<dbReference type="InterPro" id="IPR036291">
    <property type="entry name" value="NAD(P)-bd_dom_sf"/>
</dbReference>
<keyword evidence="1" id="KW-0472">Membrane</keyword>
<feature type="domain" description="NAD-dependent epimerase/dehydratase" evidence="2">
    <location>
        <begin position="21"/>
        <end position="245"/>
    </location>
</feature>
<accession>Q47SJ2</accession>
<dbReference type="eggNOG" id="COG0451">
    <property type="taxonomic scope" value="Bacteria"/>
</dbReference>
<evidence type="ECO:0000259" key="2">
    <source>
        <dbReference type="Pfam" id="PF01370"/>
    </source>
</evidence>
<dbReference type="InterPro" id="IPR001509">
    <property type="entry name" value="Epimerase_deHydtase"/>
</dbReference>
<proteinExistence type="predicted"/>
<dbReference type="Gene3D" id="3.40.50.720">
    <property type="entry name" value="NAD(P)-binding Rossmann-like Domain"/>
    <property type="match status" value="1"/>
</dbReference>
<evidence type="ECO:0000313" key="3">
    <source>
        <dbReference type="EMBL" id="AAZ54575.1"/>
    </source>
</evidence>
<feature type="transmembrane region" description="Helical" evidence="1">
    <location>
        <begin position="344"/>
        <end position="364"/>
    </location>
</feature>